<keyword evidence="4" id="KW-1185">Reference proteome</keyword>
<feature type="compositionally biased region" description="Basic residues" evidence="1">
    <location>
        <begin position="376"/>
        <end position="393"/>
    </location>
</feature>
<name>A0A067M689_BOTB1</name>
<feature type="compositionally biased region" description="Pro residues" evidence="1">
    <location>
        <begin position="108"/>
        <end position="117"/>
    </location>
</feature>
<evidence type="ECO:0000259" key="2">
    <source>
        <dbReference type="PROSITE" id="PS51388"/>
    </source>
</evidence>
<feature type="domain" description="GED" evidence="2">
    <location>
        <begin position="553"/>
        <end position="620"/>
    </location>
</feature>
<feature type="region of interest" description="Disordered" evidence="1">
    <location>
        <begin position="1"/>
        <end position="119"/>
    </location>
</feature>
<dbReference type="InterPro" id="IPR020850">
    <property type="entry name" value="GED_dom"/>
</dbReference>
<protein>
    <recommendedName>
        <fullName evidence="2">GED domain-containing protein</fullName>
    </recommendedName>
</protein>
<dbReference type="OrthoDB" id="5061070at2759"/>
<feature type="compositionally biased region" description="Basic residues" evidence="1">
    <location>
        <begin position="43"/>
        <end position="53"/>
    </location>
</feature>
<feature type="compositionally biased region" description="Pro residues" evidence="1">
    <location>
        <begin position="15"/>
        <end position="26"/>
    </location>
</feature>
<proteinExistence type="predicted"/>
<accession>A0A067M689</accession>
<feature type="region of interest" description="Disordered" evidence="1">
    <location>
        <begin position="150"/>
        <end position="169"/>
    </location>
</feature>
<dbReference type="Pfam" id="PF01031">
    <property type="entry name" value="Dynamin_M"/>
    <property type="match status" value="1"/>
</dbReference>
<evidence type="ECO:0000256" key="1">
    <source>
        <dbReference type="SAM" id="MobiDB-lite"/>
    </source>
</evidence>
<dbReference type="PROSITE" id="PS51388">
    <property type="entry name" value="GED"/>
    <property type="match status" value="1"/>
</dbReference>
<dbReference type="InterPro" id="IPR000375">
    <property type="entry name" value="Dynamin_stalk"/>
</dbReference>
<reference evidence="4" key="1">
    <citation type="journal article" date="2014" name="Proc. Natl. Acad. Sci. U.S.A.">
        <title>Extensive sampling of basidiomycete genomes demonstrates inadequacy of the white-rot/brown-rot paradigm for wood decay fungi.</title>
        <authorList>
            <person name="Riley R."/>
            <person name="Salamov A.A."/>
            <person name="Brown D.W."/>
            <person name="Nagy L.G."/>
            <person name="Floudas D."/>
            <person name="Held B.W."/>
            <person name="Levasseur A."/>
            <person name="Lombard V."/>
            <person name="Morin E."/>
            <person name="Otillar R."/>
            <person name="Lindquist E.A."/>
            <person name="Sun H."/>
            <person name="LaButti K.M."/>
            <person name="Schmutz J."/>
            <person name="Jabbour D."/>
            <person name="Luo H."/>
            <person name="Baker S.E."/>
            <person name="Pisabarro A.G."/>
            <person name="Walton J.D."/>
            <person name="Blanchette R.A."/>
            <person name="Henrissat B."/>
            <person name="Martin F."/>
            <person name="Cullen D."/>
            <person name="Hibbett D.S."/>
            <person name="Grigoriev I.V."/>
        </authorList>
    </citation>
    <scope>NUCLEOTIDE SEQUENCE [LARGE SCALE GENOMIC DNA]</scope>
    <source>
        <strain evidence="4">FD-172 SS1</strain>
    </source>
</reference>
<feature type="region of interest" description="Disordered" evidence="1">
    <location>
        <begin position="365"/>
        <end position="409"/>
    </location>
</feature>
<dbReference type="InParanoid" id="A0A067M689"/>
<gene>
    <name evidence="3" type="ORF">BOTBODRAFT_35621</name>
</gene>
<dbReference type="Proteomes" id="UP000027195">
    <property type="component" value="Unassembled WGS sequence"/>
</dbReference>
<dbReference type="Gene3D" id="1.20.120.1240">
    <property type="entry name" value="Dynamin, middle domain"/>
    <property type="match status" value="1"/>
</dbReference>
<feature type="region of interest" description="Disordered" evidence="1">
    <location>
        <begin position="246"/>
        <end position="268"/>
    </location>
</feature>
<dbReference type="HOGENOM" id="CLU_500552_0_0_1"/>
<evidence type="ECO:0000313" key="4">
    <source>
        <dbReference type="Proteomes" id="UP000027195"/>
    </source>
</evidence>
<evidence type="ECO:0000313" key="3">
    <source>
        <dbReference type="EMBL" id="KDQ11084.1"/>
    </source>
</evidence>
<dbReference type="EMBL" id="KL198061">
    <property type="protein sequence ID" value="KDQ11084.1"/>
    <property type="molecule type" value="Genomic_DNA"/>
</dbReference>
<organism evidence="3 4">
    <name type="scientific">Botryobasidium botryosum (strain FD-172 SS1)</name>
    <dbReference type="NCBI Taxonomy" id="930990"/>
    <lineage>
        <taxon>Eukaryota</taxon>
        <taxon>Fungi</taxon>
        <taxon>Dikarya</taxon>
        <taxon>Basidiomycota</taxon>
        <taxon>Agaricomycotina</taxon>
        <taxon>Agaricomycetes</taxon>
        <taxon>Cantharellales</taxon>
        <taxon>Botryobasidiaceae</taxon>
        <taxon>Botryobasidium</taxon>
    </lineage>
</organism>
<sequence length="620" mass="68079">MDYPYTPLEEAVPTAPSPPSPCPPSPQLEAVTPPVPSPDPRSVLKRKGKKGKGKNQSSTHPKPTDETPSHPSYNWASPDPPPSPDLVQLSGPSAASRTAALAWGMPKPSFPSRPQPFSPWKAAAVPIPAVAQAPLPSPPPLREVEPNFAYVPDRDASPDPPRLPTPASEAFTESPVLLGMSEVNSQDFHSSDEVVGKAPHPQPLVEDLETSPTQKRFYSPSPFKNAPVPQHLKHSKPTPIIVQAPSQRVPAPPSTALSHSTLKVEPSPSLETVDTTLVASGSVATPIRGRHPKPIPAPKPVIIGDPCGEFMKLILAFAATLRESNLPDSRFKGARENKQSRQGFYHNLAETIRDTRPQLFPFFKSNTPSAQPAARNMRRHVWSPRPAHHRGRSRSISPPRTPSPAEKAPDIVFNGPTFYCDDIVEPERPVLFSHAAAAKKAELIEAFVERWDEPAKNCLDLVFENHKSHLAAVQALHFQKYSRELCELFSSTIDGLLEQNFESVLAKAQTIIEMEKMGFTLNDQDFTTHQNRMVAYYKGVRARQTGRPADDSVVEMLAEVQAYFEVAHKRFIDSFSLLVEFDFIQGLLSKIPDALIDAVSLGSPDARSRCNQLLQRSVPT</sequence>
<dbReference type="AlphaFoldDB" id="A0A067M689"/>